<sequence>MPFHSLDFLVFFPFLQLPLALSGPTIDLLKAASNSAIHFEAAAGRSSRRVDDSRVWLMGALGSSSHSSNGEVSSSEEVVVCGAMCWTFMVSDVGCCEAVKHSEKTMMWMWMCGMWPLVDSSWPED</sequence>
<keyword evidence="3" id="KW-1185">Reference proteome</keyword>
<name>A0AA40CMX6_9PEZI</name>
<organism evidence="2 3">
    <name type="scientific">Cercophora newfieldiana</name>
    <dbReference type="NCBI Taxonomy" id="92897"/>
    <lineage>
        <taxon>Eukaryota</taxon>
        <taxon>Fungi</taxon>
        <taxon>Dikarya</taxon>
        <taxon>Ascomycota</taxon>
        <taxon>Pezizomycotina</taxon>
        <taxon>Sordariomycetes</taxon>
        <taxon>Sordariomycetidae</taxon>
        <taxon>Sordariales</taxon>
        <taxon>Lasiosphaeriaceae</taxon>
        <taxon>Cercophora</taxon>
    </lineage>
</organism>
<evidence type="ECO:0000256" key="1">
    <source>
        <dbReference type="SAM" id="SignalP"/>
    </source>
</evidence>
<evidence type="ECO:0000313" key="2">
    <source>
        <dbReference type="EMBL" id="KAK0642889.1"/>
    </source>
</evidence>
<gene>
    <name evidence="2" type="ORF">B0T16DRAFT_173807</name>
</gene>
<proteinExistence type="predicted"/>
<protein>
    <recommendedName>
        <fullName evidence="4">Secreted protein</fullName>
    </recommendedName>
</protein>
<evidence type="ECO:0000313" key="3">
    <source>
        <dbReference type="Proteomes" id="UP001174936"/>
    </source>
</evidence>
<keyword evidence="1" id="KW-0732">Signal</keyword>
<feature type="chain" id="PRO_5041381653" description="Secreted protein" evidence="1">
    <location>
        <begin position="23"/>
        <end position="125"/>
    </location>
</feature>
<comment type="caution">
    <text evidence="2">The sequence shown here is derived from an EMBL/GenBank/DDBJ whole genome shotgun (WGS) entry which is preliminary data.</text>
</comment>
<dbReference type="EMBL" id="JAULSV010000005">
    <property type="protein sequence ID" value="KAK0642889.1"/>
    <property type="molecule type" value="Genomic_DNA"/>
</dbReference>
<evidence type="ECO:0008006" key="4">
    <source>
        <dbReference type="Google" id="ProtNLM"/>
    </source>
</evidence>
<feature type="signal peptide" evidence="1">
    <location>
        <begin position="1"/>
        <end position="22"/>
    </location>
</feature>
<dbReference type="AlphaFoldDB" id="A0AA40CMX6"/>
<reference evidence="2" key="1">
    <citation type="submission" date="2023-06" db="EMBL/GenBank/DDBJ databases">
        <title>Genome-scale phylogeny and comparative genomics of the fungal order Sordariales.</title>
        <authorList>
            <consortium name="Lawrence Berkeley National Laboratory"/>
            <person name="Hensen N."/>
            <person name="Bonometti L."/>
            <person name="Westerberg I."/>
            <person name="Brannstrom I.O."/>
            <person name="Guillou S."/>
            <person name="Cros-Aarteil S."/>
            <person name="Calhoun S."/>
            <person name="Haridas S."/>
            <person name="Kuo A."/>
            <person name="Mondo S."/>
            <person name="Pangilinan J."/>
            <person name="Riley R."/>
            <person name="Labutti K."/>
            <person name="Andreopoulos B."/>
            <person name="Lipzen A."/>
            <person name="Chen C."/>
            <person name="Yanf M."/>
            <person name="Daum C."/>
            <person name="Ng V."/>
            <person name="Clum A."/>
            <person name="Steindorff A."/>
            <person name="Ohm R."/>
            <person name="Martin F."/>
            <person name="Silar P."/>
            <person name="Natvig D."/>
            <person name="Lalanne C."/>
            <person name="Gautier V."/>
            <person name="Ament-Velasquez S.L."/>
            <person name="Kruys A."/>
            <person name="Hutchinson M.I."/>
            <person name="Powell A.J."/>
            <person name="Barry K."/>
            <person name="Miller A.N."/>
            <person name="Grigoriev I.V."/>
            <person name="Debuchy R."/>
            <person name="Gladieux P."/>
            <person name="Thoren M.H."/>
            <person name="Johannesson H."/>
        </authorList>
    </citation>
    <scope>NUCLEOTIDE SEQUENCE</scope>
    <source>
        <strain evidence="2">SMH2532-1</strain>
    </source>
</reference>
<accession>A0AA40CMX6</accession>
<dbReference type="Proteomes" id="UP001174936">
    <property type="component" value="Unassembled WGS sequence"/>
</dbReference>